<protein>
    <submittedName>
        <fullName evidence="2">Tripartite tricarboxylate transporter substrate binding protein</fullName>
    </submittedName>
</protein>
<comment type="caution">
    <text evidence="2">The sequence shown here is derived from an EMBL/GenBank/DDBJ whole genome shotgun (WGS) entry which is preliminary data.</text>
</comment>
<dbReference type="AlphaFoldDB" id="A0A6B2R1Z4"/>
<organism evidence="2">
    <name type="scientific">Sheuella amnicola</name>
    <dbReference type="NCBI Taxonomy" id="2707330"/>
    <lineage>
        <taxon>Bacteria</taxon>
        <taxon>Pseudomonadati</taxon>
        <taxon>Pseudomonadota</taxon>
        <taxon>Betaproteobacteria</taxon>
        <taxon>Burkholderiales</taxon>
        <taxon>Alcaligenaceae</taxon>
        <taxon>Sheuella</taxon>
    </lineage>
</organism>
<proteinExistence type="inferred from homology"/>
<accession>A0A6B2R1Z4</accession>
<comment type="similarity">
    <text evidence="1">Belongs to the UPF0065 (bug) family.</text>
</comment>
<dbReference type="Pfam" id="PF03401">
    <property type="entry name" value="TctC"/>
    <property type="match status" value="1"/>
</dbReference>
<dbReference type="Gene3D" id="3.40.190.10">
    <property type="entry name" value="Periplasmic binding protein-like II"/>
    <property type="match status" value="1"/>
</dbReference>
<dbReference type="InterPro" id="IPR005064">
    <property type="entry name" value="BUG"/>
</dbReference>
<dbReference type="EMBL" id="JAAGRN010000009">
    <property type="protein sequence ID" value="NDY84133.1"/>
    <property type="molecule type" value="Genomic_DNA"/>
</dbReference>
<gene>
    <name evidence="2" type="ORF">G3I67_12925</name>
</gene>
<dbReference type="PIRSF" id="PIRSF017082">
    <property type="entry name" value="YflP"/>
    <property type="match status" value="1"/>
</dbReference>
<dbReference type="Gene3D" id="3.40.190.150">
    <property type="entry name" value="Bordetella uptake gene, domain 1"/>
    <property type="match status" value="1"/>
</dbReference>
<evidence type="ECO:0000313" key="2">
    <source>
        <dbReference type="EMBL" id="NDY84133.1"/>
    </source>
</evidence>
<sequence>MIAGLAAPGKSQTNYPNKPIRMVIPFPPGGPTDIVGRIVAHGLSESFGQTVTIENKPGASGMIGADIVAKASPDGYTLLVNVSAHVVNPALYKNMPHDPIADFTPITNLAYTPIQLVVSANLPVYSVADLIKLIKSQPGRHNFASSSPGAPGHLMGELFKQVAKLDVVPVPYKGSAPALTDVIGGQITFMFDSMPSSINLVKSGRLRSLGVSSPERLAILPDVPTFAQQNFPTLNLTTWYGMWGPAKMPSGLTEQVYAAVSKVLSQADIRKRIQDALAQPVGDTPEQFKQYCAAESQRYASIVKAAGIKVD</sequence>
<dbReference type="InterPro" id="IPR042100">
    <property type="entry name" value="Bug_dom1"/>
</dbReference>
<dbReference type="PANTHER" id="PTHR42928">
    <property type="entry name" value="TRICARBOXYLATE-BINDING PROTEIN"/>
    <property type="match status" value="1"/>
</dbReference>
<dbReference type="CDD" id="cd13578">
    <property type="entry name" value="PBP2_Bug27"/>
    <property type="match status" value="1"/>
</dbReference>
<reference evidence="2" key="1">
    <citation type="submission" date="2020-02" db="EMBL/GenBank/DDBJ databases">
        <authorList>
            <person name="Chen W.-M."/>
        </authorList>
    </citation>
    <scope>NUCLEOTIDE SEQUENCE</scope>
    <source>
        <strain evidence="2">NBD-18</strain>
    </source>
</reference>
<dbReference type="PANTHER" id="PTHR42928:SF5">
    <property type="entry name" value="BLR1237 PROTEIN"/>
    <property type="match status" value="1"/>
</dbReference>
<dbReference type="SUPFAM" id="SSF53850">
    <property type="entry name" value="Periplasmic binding protein-like II"/>
    <property type="match status" value="1"/>
</dbReference>
<name>A0A6B2R1Z4_9BURK</name>
<evidence type="ECO:0000256" key="1">
    <source>
        <dbReference type="ARBA" id="ARBA00006987"/>
    </source>
</evidence>